<evidence type="ECO:0000313" key="4">
    <source>
        <dbReference type="EMBL" id="BBX67623.1"/>
    </source>
</evidence>
<dbReference type="Gene3D" id="1.10.30.50">
    <property type="match status" value="1"/>
</dbReference>
<dbReference type="KEGG" id="mpsc:MPSYJ_10840"/>
<protein>
    <recommendedName>
        <fullName evidence="3">HNH nuclease domain-containing protein</fullName>
    </recommendedName>
</protein>
<dbReference type="Proteomes" id="UP000466514">
    <property type="component" value="Chromosome"/>
</dbReference>
<dbReference type="GO" id="GO:0008270">
    <property type="term" value="F:zinc ion binding"/>
    <property type="evidence" value="ECO:0007669"/>
    <property type="project" value="InterPro"/>
</dbReference>
<evidence type="ECO:0000256" key="2">
    <source>
        <dbReference type="SAM" id="MobiDB-lite"/>
    </source>
</evidence>
<feature type="compositionally biased region" description="Acidic residues" evidence="2">
    <location>
        <begin position="139"/>
        <end position="149"/>
    </location>
</feature>
<feature type="compositionally biased region" description="Pro residues" evidence="2">
    <location>
        <begin position="388"/>
        <end position="399"/>
    </location>
</feature>
<evidence type="ECO:0000259" key="3">
    <source>
        <dbReference type="SMART" id="SM00507"/>
    </source>
</evidence>
<gene>
    <name evidence="4" type="ORF">MPSYJ_10840</name>
</gene>
<dbReference type="InterPro" id="IPR002711">
    <property type="entry name" value="HNH"/>
</dbReference>
<dbReference type="EMBL" id="AP022574">
    <property type="protein sequence ID" value="BBX67623.1"/>
    <property type="molecule type" value="Genomic_DNA"/>
</dbReference>
<reference evidence="4 5" key="1">
    <citation type="journal article" date="2019" name="Emerg. Microbes Infect.">
        <title>Comprehensive subspecies identification of 175 nontuberculous mycobacteria species based on 7547 genomic profiles.</title>
        <authorList>
            <person name="Matsumoto Y."/>
            <person name="Kinjo T."/>
            <person name="Motooka D."/>
            <person name="Nabeya D."/>
            <person name="Jung N."/>
            <person name="Uechi K."/>
            <person name="Horii T."/>
            <person name="Iida T."/>
            <person name="Fujita J."/>
            <person name="Nakamura S."/>
        </authorList>
    </citation>
    <scope>NUCLEOTIDE SEQUENCE [LARGE SCALE GENOMIC DNA]</scope>
    <source>
        <strain evidence="4 5">JCM 13323</strain>
    </source>
</reference>
<dbReference type="CDD" id="cd00085">
    <property type="entry name" value="HNHc"/>
    <property type="match status" value="1"/>
</dbReference>
<evidence type="ECO:0000256" key="1">
    <source>
        <dbReference type="ARBA" id="ARBA00023450"/>
    </source>
</evidence>
<dbReference type="InterPro" id="IPR003615">
    <property type="entry name" value="HNH_nuc"/>
</dbReference>
<feature type="region of interest" description="Disordered" evidence="2">
    <location>
        <begin position="132"/>
        <end position="152"/>
    </location>
</feature>
<comment type="similarity">
    <text evidence="1">Belongs to the Rv1128c/1148c/1588c/1702c/1945/3466 family.</text>
</comment>
<keyword evidence="5" id="KW-1185">Reference proteome</keyword>
<dbReference type="Pfam" id="PF02720">
    <property type="entry name" value="DUF222"/>
    <property type="match status" value="1"/>
</dbReference>
<dbReference type="GO" id="GO:0004519">
    <property type="term" value="F:endonuclease activity"/>
    <property type="evidence" value="ECO:0007669"/>
    <property type="project" value="InterPro"/>
</dbReference>
<evidence type="ECO:0000313" key="5">
    <source>
        <dbReference type="Proteomes" id="UP000466514"/>
    </source>
</evidence>
<feature type="region of interest" description="Disordered" evidence="2">
    <location>
        <begin position="380"/>
        <end position="400"/>
    </location>
</feature>
<dbReference type="GO" id="GO:0003676">
    <property type="term" value="F:nucleic acid binding"/>
    <property type="evidence" value="ECO:0007669"/>
    <property type="project" value="InterPro"/>
</dbReference>
<dbReference type="SMART" id="SM00507">
    <property type="entry name" value="HNHc"/>
    <property type="match status" value="1"/>
</dbReference>
<proteinExistence type="inferred from homology"/>
<organism evidence="4 5">
    <name type="scientific">Mycolicibacterium psychrotolerans</name>
    <dbReference type="NCBI Taxonomy" id="216929"/>
    <lineage>
        <taxon>Bacteria</taxon>
        <taxon>Bacillati</taxon>
        <taxon>Actinomycetota</taxon>
        <taxon>Actinomycetes</taxon>
        <taxon>Mycobacteriales</taxon>
        <taxon>Mycobacteriaceae</taxon>
        <taxon>Mycolicibacterium</taxon>
    </lineage>
</organism>
<accession>A0A7I7M7X7</accession>
<sequence length="422" mass="46419">MVASRRIDERLDVLFDELAELTGQRNAIDGRIVSIVAEIDRDGLWAAAGARSVQNLVAWKTGVSTARAKTVAAVAHRIEEFPRCVAGLQEGRLSLDQVGAIAARAGKGSDEHYAELARTATVNQLRTALKLEPKPTPEPEPEAQPEPEAEAAPKLEPVCTITHISDEQYAYWQIRLPHVESAMFDAALQSHKDALIAQWNHDRDTTASGEQHPPMPTTGDAFLRLIQAGWDADAAARPHGQRTTVVVHIDVKDRVGTLHLGPLLSDADRQYLTCDATCEVWFERDGHTIGAGRSTRTVNRRLRRALEFRDRTCVVPGCGATRGLHAHHLKHWEDGGLTELINLALVCPYHHRAHHRGLITINGPADQLVVTDQAGRPLTSASLARPPTQVPPDVAPCPGPTGERAQWWWYEPFDPQRPPSTN</sequence>
<dbReference type="Pfam" id="PF01844">
    <property type="entry name" value="HNH"/>
    <property type="match status" value="1"/>
</dbReference>
<feature type="domain" description="HNH nuclease" evidence="3">
    <location>
        <begin position="301"/>
        <end position="352"/>
    </location>
</feature>
<name>A0A7I7M7X7_9MYCO</name>
<dbReference type="InterPro" id="IPR003870">
    <property type="entry name" value="DUF222"/>
</dbReference>
<dbReference type="AlphaFoldDB" id="A0A7I7M7X7"/>